<evidence type="ECO:0000313" key="1">
    <source>
        <dbReference type="EMBL" id="KAH8000711.1"/>
    </source>
</evidence>
<name>A0ACB8F622_9SAUR</name>
<dbReference type="EMBL" id="CM037618">
    <property type="protein sequence ID" value="KAH8000711.1"/>
    <property type="molecule type" value="Genomic_DNA"/>
</dbReference>
<comment type="caution">
    <text evidence="1">The sequence shown here is derived from an EMBL/GenBank/DDBJ whole genome shotgun (WGS) entry which is preliminary data.</text>
</comment>
<accession>A0ACB8F622</accession>
<proteinExistence type="predicted"/>
<protein>
    <submittedName>
        <fullName evidence="1">Uncharacterized protein</fullName>
    </submittedName>
</protein>
<dbReference type="Proteomes" id="UP000827872">
    <property type="component" value="Linkage Group LG05"/>
</dbReference>
<keyword evidence="2" id="KW-1185">Reference proteome</keyword>
<evidence type="ECO:0000313" key="2">
    <source>
        <dbReference type="Proteomes" id="UP000827872"/>
    </source>
</evidence>
<sequence length="389" mass="41263">MYMDSNVDLKPMSFTRRQSPPNLSQDLSVSLQRSQRKGEQEDGTERRTARFPANHVVPAAFKSMEVANFYYEADCLAALSKLHPRPAGGRSLTELSVGDHERAIDFSPYLDLAAQQQQQQPPPSSAAPGGNFEPVCSGGGNSGGQDFLSDLFSEQDYKGGGGKKHPEYPYISLARHGHPAAVGQGPKPGPLLGCFPPQMVETKVEPVFEHLDSCKGTRKEEATAGGGAGPGLGGLSSPYGSTARSYLGYQSVPSGSSGNLSTSSSSSPPGTPNPSDSSKSAGGGGGGGGSGGVAYPAGSGSGGKHKAKKCVDKHSDEYKLRRERNNIAVRKSRDKAKLRNLETQHKVLELTAENERLQKKVEQLSRELSTLRNLFKQLPEPLLASTGHC</sequence>
<gene>
    <name evidence="1" type="ORF">K3G42_027837</name>
</gene>
<reference evidence="1" key="1">
    <citation type="submission" date="2021-08" db="EMBL/GenBank/DDBJ databases">
        <title>The first chromosome-level gecko genome reveals the dynamic sex chromosomes of Neotropical dwarf geckos (Sphaerodactylidae: Sphaerodactylus).</title>
        <authorList>
            <person name="Pinto B.J."/>
            <person name="Keating S.E."/>
            <person name="Gamble T."/>
        </authorList>
    </citation>
    <scope>NUCLEOTIDE SEQUENCE</scope>
    <source>
        <strain evidence="1">TG3544</strain>
    </source>
</reference>
<organism evidence="1 2">
    <name type="scientific">Sphaerodactylus townsendi</name>
    <dbReference type="NCBI Taxonomy" id="933632"/>
    <lineage>
        <taxon>Eukaryota</taxon>
        <taxon>Metazoa</taxon>
        <taxon>Chordata</taxon>
        <taxon>Craniata</taxon>
        <taxon>Vertebrata</taxon>
        <taxon>Euteleostomi</taxon>
        <taxon>Lepidosauria</taxon>
        <taxon>Squamata</taxon>
        <taxon>Bifurcata</taxon>
        <taxon>Gekkota</taxon>
        <taxon>Sphaerodactylidae</taxon>
        <taxon>Sphaerodactylus</taxon>
    </lineage>
</organism>